<name>A0A4Y1YJB6_9PROT</name>
<dbReference type="AlphaFoldDB" id="A0A4Y1YJB6"/>
<evidence type="ECO:0000259" key="1">
    <source>
        <dbReference type="Pfam" id="PF10988"/>
    </source>
</evidence>
<protein>
    <recommendedName>
        <fullName evidence="1">Putative auto-transporter adhesin head GIN domain-containing protein</fullName>
    </recommendedName>
</protein>
<dbReference type="EMBL" id="AP019755">
    <property type="protein sequence ID" value="BBL33908.1"/>
    <property type="molecule type" value="Genomic_DNA"/>
</dbReference>
<gene>
    <name evidence="2" type="ORF">Nstercoris_00134</name>
</gene>
<feature type="domain" description="Putative auto-transporter adhesin head GIN" evidence="1">
    <location>
        <begin position="99"/>
        <end position="256"/>
    </location>
</feature>
<reference evidence="2 3" key="1">
    <citation type="submission" date="2019-06" db="EMBL/GenBank/DDBJ databases">
        <title>Nitrosomonas stercoris KYUHI-S whole genome shotgun sequence.</title>
        <authorList>
            <person name="Nakagawa T."/>
            <person name="Tsuchiya Y."/>
            <person name="Takahashi R."/>
        </authorList>
    </citation>
    <scope>NUCLEOTIDE SEQUENCE [LARGE SCALE GENOMIC DNA]</scope>
    <source>
        <strain evidence="2 3">KYUHI-S</strain>
    </source>
</reference>
<sequence>MKSVFKLGRNRRAIHRGTAIDPYPNIIVALLLFYTTSISVHAAKTATSVHCSGNGSATVYSHLENGVAYSSVHCSSGEEKTTVMPSGITSNLSYSPAPYTTLTLFGALNVTVETGEENRVVVTGDSNYVEAVEVNSANDALVVRQSNTGNSNLRVAITSTTLQKLAIAGAGNTRINGDFPRGLSIDKKGAGKVRLVGQAKYLELNLSGAGNIEAKGFETNVVRIDAAGAGKVSVCARESVSGILTGAVYFKVYCHPARTAVSTRGAATVRY</sequence>
<proteinExistence type="predicted"/>
<evidence type="ECO:0000313" key="3">
    <source>
        <dbReference type="Proteomes" id="UP000316473"/>
    </source>
</evidence>
<dbReference type="Proteomes" id="UP000316473">
    <property type="component" value="Chromosome"/>
</dbReference>
<evidence type="ECO:0000313" key="2">
    <source>
        <dbReference type="EMBL" id="BBL33908.1"/>
    </source>
</evidence>
<keyword evidence="3" id="KW-1185">Reference proteome</keyword>
<dbReference type="KEGG" id="nst:Nstercoris_00134"/>
<accession>A0A4Y1YJB6</accession>
<dbReference type="Gene3D" id="2.160.20.120">
    <property type="match status" value="2"/>
</dbReference>
<dbReference type="InterPro" id="IPR021255">
    <property type="entry name" value="DUF2807"/>
</dbReference>
<organism evidence="2 3">
    <name type="scientific">Nitrosomonas stercoris</name>
    <dbReference type="NCBI Taxonomy" id="1444684"/>
    <lineage>
        <taxon>Bacteria</taxon>
        <taxon>Pseudomonadati</taxon>
        <taxon>Pseudomonadota</taxon>
        <taxon>Betaproteobacteria</taxon>
        <taxon>Nitrosomonadales</taxon>
        <taxon>Nitrosomonadaceae</taxon>
        <taxon>Nitrosomonas</taxon>
    </lineage>
</organism>
<dbReference type="Pfam" id="PF10988">
    <property type="entry name" value="DUF2807"/>
    <property type="match status" value="1"/>
</dbReference>